<dbReference type="GO" id="GO:0008360">
    <property type="term" value="P:regulation of cell shape"/>
    <property type="evidence" value="ECO:0007669"/>
    <property type="project" value="UniProtKB-KW"/>
</dbReference>
<evidence type="ECO:0000256" key="1">
    <source>
        <dbReference type="ARBA" id="ARBA00009369"/>
    </source>
</evidence>
<evidence type="ECO:0000256" key="6">
    <source>
        <dbReference type="SAM" id="MobiDB-lite"/>
    </source>
</evidence>
<dbReference type="PANTHER" id="PTHR34138:SF1">
    <property type="entry name" value="CELL SHAPE-DETERMINING PROTEIN MREC"/>
    <property type="match status" value="1"/>
</dbReference>
<keyword evidence="3 5" id="KW-0133">Cell shape</keyword>
<keyword evidence="7" id="KW-0472">Membrane</keyword>
<evidence type="ECO:0000256" key="5">
    <source>
        <dbReference type="PIRNR" id="PIRNR038471"/>
    </source>
</evidence>
<dbReference type="Pfam" id="PF04085">
    <property type="entry name" value="MreC"/>
    <property type="match status" value="1"/>
</dbReference>
<dbReference type="GO" id="GO:0005886">
    <property type="term" value="C:plasma membrane"/>
    <property type="evidence" value="ECO:0007669"/>
    <property type="project" value="TreeGrafter"/>
</dbReference>
<sequence>MQYSAPPLFRQGIPALVKLIVCLSISIALMLIDYRFKTLDPIRNNVNWVLRPLEYLMLTPRNVYQASTEYFTTRSTLEQENQIFKARQAELALLANQSEFLLIENQNLRQLMDLQKQVGFKTLPVEILFNPPNPISQRVVINRGNDDGLKLGNPIANDAGILGQVVRLYDHSAEVSLLEDRDFAVPVQVARNGLRAAVFGAGRGNPLELRYLPVASDLEVGDILITSGIDGVYPPGYAVAVISRIERNVDKNSSNVFCVPIAAVNRYRQALAFLYDPQWDAKAPALNSKFGSSTATTNSAPGRRQTRSRGMQ</sequence>
<dbReference type="NCBIfam" id="TIGR00219">
    <property type="entry name" value="mreC"/>
    <property type="match status" value="1"/>
</dbReference>
<dbReference type="PANTHER" id="PTHR34138">
    <property type="entry name" value="CELL SHAPE-DETERMINING PROTEIN MREC"/>
    <property type="match status" value="1"/>
</dbReference>
<evidence type="ECO:0000313" key="9">
    <source>
        <dbReference type="EMBL" id="MBT8551591.1"/>
    </source>
</evidence>
<protein>
    <recommendedName>
        <fullName evidence="2 5">Cell shape-determining protein MreC</fullName>
    </recommendedName>
    <alternativeName>
        <fullName evidence="4 5">Cell shape protein MreC</fullName>
    </alternativeName>
</protein>
<evidence type="ECO:0000256" key="7">
    <source>
        <dbReference type="SAM" id="Phobius"/>
    </source>
</evidence>
<comment type="function">
    <text evidence="5">Involved in formation and maintenance of cell shape.</text>
</comment>
<dbReference type="PIRSF" id="PIRSF038471">
    <property type="entry name" value="MreC"/>
    <property type="match status" value="1"/>
</dbReference>
<comment type="caution">
    <text evidence="9">The sequence shown here is derived from an EMBL/GenBank/DDBJ whole genome shotgun (WGS) entry which is preliminary data.</text>
</comment>
<evidence type="ECO:0000259" key="8">
    <source>
        <dbReference type="Pfam" id="PF04085"/>
    </source>
</evidence>
<dbReference type="AlphaFoldDB" id="A0A9Q2ZWS6"/>
<gene>
    <name evidence="9" type="primary">mreC</name>
    <name evidence="9" type="ORF">G6731_06420</name>
</gene>
<evidence type="ECO:0000313" key="10">
    <source>
        <dbReference type="Proteomes" id="UP000783102"/>
    </source>
</evidence>
<dbReference type="EMBL" id="JAANEY010000001">
    <property type="protein sequence ID" value="MBT8551591.1"/>
    <property type="molecule type" value="Genomic_DNA"/>
</dbReference>
<keyword evidence="7" id="KW-0812">Transmembrane</keyword>
<proteinExistence type="inferred from homology"/>
<name>A0A9Q2ZWS6_9BURK</name>
<reference evidence="9" key="1">
    <citation type="journal article" date="2021" name="Genome Biol. Evol.">
        <title>Continental-Scale Gene Flow Prevents Allopatric Divergence of Pelagic Freshwater Bacteria.</title>
        <authorList>
            <person name="Hoetzinger M."/>
            <person name="Pitt A."/>
            <person name="Huemer A."/>
            <person name="Hahn M.W."/>
        </authorList>
    </citation>
    <scope>NUCLEOTIDE SEQUENCE</scope>
    <source>
        <strain evidence="9">SM1-W8</strain>
    </source>
</reference>
<dbReference type="InterPro" id="IPR042177">
    <property type="entry name" value="Cell/Rod_1"/>
</dbReference>
<dbReference type="Gene3D" id="2.40.10.340">
    <property type="entry name" value="Rod shape-determining protein MreC, domain 1"/>
    <property type="match status" value="1"/>
</dbReference>
<dbReference type="Proteomes" id="UP000783102">
    <property type="component" value="Unassembled WGS sequence"/>
</dbReference>
<evidence type="ECO:0000256" key="2">
    <source>
        <dbReference type="ARBA" id="ARBA00013855"/>
    </source>
</evidence>
<organism evidence="9 10">
    <name type="scientific">Polynucleobacter paneuropaeus</name>
    <dbReference type="NCBI Taxonomy" id="2527775"/>
    <lineage>
        <taxon>Bacteria</taxon>
        <taxon>Pseudomonadati</taxon>
        <taxon>Pseudomonadota</taxon>
        <taxon>Betaproteobacteria</taxon>
        <taxon>Burkholderiales</taxon>
        <taxon>Burkholderiaceae</taxon>
        <taxon>Polynucleobacter</taxon>
    </lineage>
</organism>
<accession>A0A9Q2ZWS6</accession>
<feature type="region of interest" description="Disordered" evidence="6">
    <location>
        <begin position="290"/>
        <end position="312"/>
    </location>
</feature>
<dbReference type="InterPro" id="IPR042175">
    <property type="entry name" value="Cell/Rod_MreC_2"/>
</dbReference>
<keyword evidence="7" id="KW-1133">Transmembrane helix</keyword>
<feature type="domain" description="Rod shape-determining protein MreC beta-barrel core" evidence="8">
    <location>
        <begin position="128"/>
        <end position="269"/>
    </location>
</feature>
<feature type="transmembrane region" description="Helical" evidence="7">
    <location>
        <begin position="12"/>
        <end position="32"/>
    </location>
</feature>
<dbReference type="InterPro" id="IPR055342">
    <property type="entry name" value="MreC_beta-barrel_core"/>
</dbReference>
<comment type="similarity">
    <text evidence="1 5">Belongs to the MreC family.</text>
</comment>
<feature type="compositionally biased region" description="Polar residues" evidence="6">
    <location>
        <begin position="290"/>
        <end position="300"/>
    </location>
</feature>
<evidence type="ECO:0000256" key="4">
    <source>
        <dbReference type="ARBA" id="ARBA00032089"/>
    </source>
</evidence>
<evidence type="ECO:0000256" key="3">
    <source>
        <dbReference type="ARBA" id="ARBA00022960"/>
    </source>
</evidence>
<dbReference type="Gene3D" id="2.40.10.350">
    <property type="entry name" value="Rod shape-determining protein MreC, domain 2"/>
    <property type="match status" value="1"/>
</dbReference>
<dbReference type="InterPro" id="IPR007221">
    <property type="entry name" value="MreC"/>
</dbReference>